<dbReference type="RefSeq" id="WP_025251727.1">
    <property type="nucleotide sequence ID" value="NZ_CP004353.1"/>
</dbReference>
<protein>
    <recommendedName>
        <fullName evidence="4">Benzoate membrane transport protein</fullName>
    </recommendedName>
</protein>
<feature type="transmembrane region" description="Helical" evidence="1">
    <location>
        <begin position="291"/>
        <end position="322"/>
    </location>
</feature>
<feature type="transmembrane region" description="Helical" evidence="1">
    <location>
        <begin position="88"/>
        <end position="105"/>
    </location>
</feature>
<dbReference type="STRING" id="1224164.B843_01300"/>
<dbReference type="EMBL" id="CP004353">
    <property type="protein sequence ID" value="AHI21656.1"/>
    <property type="molecule type" value="Genomic_DNA"/>
</dbReference>
<dbReference type="GO" id="GO:0042925">
    <property type="term" value="F:benzoate transmembrane transporter activity"/>
    <property type="evidence" value="ECO:0007669"/>
    <property type="project" value="InterPro"/>
</dbReference>
<dbReference type="KEGG" id="cvt:B843_01300"/>
<dbReference type="Proteomes" id="UP000019222">
    <property type="component" value="Chromosome"/>
</dbReference>
<evidence type="ECO:0008006" key="4">
    <source>
        <dbReference type="Google" id="ProtNLM"/>
    </source>
</evidence>
<organism evidence="2 3">
    <name type="scientific">Corynebacterium vitaeruminis DSM 20294</name>
    <dbReference type="NCBI Taxonomy" id="1224164"/>
    <lineage>
        <taxon>Bacteria</taxon>
        <taxon>Bacillati</taxon>
        <taxon>Actinomycetota</taxon>
        <taxon>Actinomycetes</taxon>
        <taxon>Mycobacteriales</taxon>
        <taxon>Corynebacteriaceae</taxon>
        <taxon>Corynebacterium</taxon>
    </lineage>
</organism>
<feature type="transmembrane region" description="Helical" evidence="1">
    <location>
        <begin position="117"/>
        <end position="139"/>
    </location>
</feature>
<keyword evidence="3" id="KW-1185">Reference proteome</keyword>
<keyword evidence="1" id="KW-0812">Transmembrane</keyword>
<accession>W5XXB0</accession>
<keyword evidence="1" id="KW-1133">Transmembrane helix</keyword>
<dbReference type="InterPro" id="IPR004711">
    <property type="entry name" value="Benzoate_Transporter"/>
</dbReference>
<feature type="transmembrane region" description="Helical" evidence="1">
    <location>
        <begin position="238"/>
        <end position="270"/>
    </location>
</feature>
<proteinExistence type="predicted"/>
<dbReference type="GO" id="GO:0005886">
    <property type="term" value="C:plasma membrane"/>
    <property type="evidence" value="ECO:0007669"/>
    <property type="project" value="TreeGrafter"/>
</dbReference>
<dbReference type="PANTHER" id="PTHR30199:SF0">
    <property type="entry name" value="INNER MEMBRANE PROTEIN YDCO"/>
    <property type="match status" value="1"/>
</dbReference>
<keyword evidence="1" id="KW-0472">Membrane</keyword>
<name>W5XXB0_9CORY</name>
<dbReference type="AlphaFoldDB" id="W5XXB0"/>
<feature type="transmembrane region" description="Helical" evidence="1">
    <location>
        <begin position="199"/>
        <end position="218"/>
    </location>
</feature>
<feature type="transmembrane region" description="Helical" evidence="1">
    <location>
        <begin position="35"/>
        <end position="57"/>
    </location>
</feature>
<dbReference type="Pfam" id="PF03594">
    <property type="entry name" value="BenE"/>
    <property type="match status" value="1"/>
</dbReference>
<evidence type="ECO:0000313" key="3">
    <source>
        <dbReference type="Proteomes" id="UP000019222"/>
    </source>
</evidence>
<sequence>MTRAAAAGLITTLVGFCSSFTIVLTGLQAVGATPGQAASGLTLLCLAVGLSTLVLAWRTRIPTTAAWSTPGAALLGGAGAATGSFGEAVGAFLVCAALIVASGLWRPLADLVARIPAPIAQAMLAGVLLPLCAQVVTGLKVNPWSVAPVVVVWVVGMRFFPQWAVPAAFGIAVAVIGVQVHGIDAAQLLPHLELVAPQFSMAGIIGVALPLFIVTMASQNLPGVAVLKAYGYEANWRASMLVTGLGSALAAAGGGLSVNLAAISAALAAAPETGVSKEKRYQAALFSGASYVVLAVACAAVVAVATVAPAGVIAAVAGLALLGTFGSSVAGAWKDESARLPVVGTFVVAASGVSFFGVSQAMWALVTGLVLFAVLRRR</sequence>
<feature type="transmembrane region" description="Helical" evidence="1">
    <location>
        <begin position="159"/>
        <end position="178"/>
    </location>
</feature>
<feature type="transmembrane region" description="Helical" evidence="1">
    <location>
        <begin position="342"/>
        <end position="375"/>
    </location>
</feature>
<dbReference type="NCBIfam" id="TIGR00843">
    <property type="entry name" value="benE"/>
    <property type="match status" value="1"/>
</dbReference>
<dbReference type="PATRIC" id="fig|1224164.3.peg.252"/>
<reference evidence="2 3" key="1">
    <citation type="submission" date="2013-02" db="EMBL/GenBank/DDBJ databases">
        <title>The complete genome sequence of Corynebacterium vitaeruminis DSM 20294.</title>
        <authorList>
            <person name="Ruckert C."/>
            <person name="Albersmeier A."/>
            <person name="Kalinowski J."/>
        </authorList>
    </citation>
    <scope>NUCLEOTIDE SEQUENCE [LARGE SCALE GENOMIC DNA]</scope>
    <source>
        <strain evidence="3">ATCC 10234</strain>
    </source>
</reference>
<evidence type="ECO:0000313" key="2">
    <source>
        <dbReference type="EMBL" id="AHI21656.1"/>
    </source>
</evidence>
<evidence type="ECO:0000256" key="1">
    <source>
        <dbReference type="SAM" id="Phobius"/>
    </source>
</evidence>
<dbReference type="HOGENOM" id="CLU_041268_2_0_11"/>
<gene>
    <name evidence="2" type="ORF">B843_01300</name>
</gene>
<dbReference type="eggNOG" id="COG3135">
    <property type="taxonomic scope" value="Bacteria"/>
</dbReference>
<dbReference type="PANTHER" id="PTHR30199">
    <property type="entry name" value="MFS FAMILY TRANSPORTER, PREDICTED SUBSTRATE BENZOATE"/>
    <property type="match status" value="1"/>
</dbReference>